<feature type="compositionally biased region" description="Basic and acidic residues" evidence="1">
    <location>
        <begin position="82"/>
        <end position="92"/>
    </location>
</feature>
<feature type="region of interest" description="Disordered" evidence="1">
    <location>
        <begin position="25"/>
        <end position="118"/>
    </location>
</feature>
<gene>
    <name evidence="2" type="ORF">C2845_PM04G03620</name>
</gene>
<feature type="compositionally biased region" description="Basic residues" evidence="1">
    <location>
        <begin position="100"/>
        <end position="112"/>
    </location>
</feature>
<dbReference type="EMBL" id="PQIB02000011">
    <property type="protein sequence ID" value="RLM85718.1"/>
    <property type="molecule type" value="Genomic_DNA"/>
</dbReference>
<evidence type="ECO:0000313" key="3">
    <source>
        <dbReference type="Proteomes" id="UP000275267"/>
    </source>
</evidence>
<feature type="compositionally biased region" description="Polar residues" evidence="1">
    <location>
        <begin position="25"/>
        <end position="41"/>
    </location>
</feature>
<reference evidence="3" key="1">
    <citation type="journal article" date="2019" name="Nat. Commun.">
        <title>The genome of broomcorn millet.</title>
        <authorList>
            <person name="Zou C."/>
            <person name="Miki D."/>
            <person name="Li D."/>
            <person name="Tang Q."/>
            <person name="Xiao L."/>
            <person name="Rajput S."/>
            <person name="Deng P."/>
            <person name="Jia W."/>
            <person name="Huang R."/>
            <person name="Zhang M."/>
            <person name="Sun Y."/>
            <person name="Hu J."/>
            <person name="Fu X."/>
            <person name="Schnable P.S."/>
            <person name="Li F."/>
            <person name="Zhang H."/>
            <person name="Feng B."/>
            <person name="Zhu X."/>
            <person name="Liu R."/>
            <person name="Schnable J.C."/>
            <person name="Zhu J.-K."/>
            <person name="Zhang H."/>
        </authorList>
    </citation>
    <scope>NUCLEOTIDE SEQUENCE [LARGE SCALE GENOMIC DNA]</scope>
</reference>
<evidence type="ECO:0000313" key="2">
    <source>
        <dbReference type="EMBL" id="RLM85718.1"/>
    </source>
</evidence>
<dbReference type="Proteomes" id="UP000275267">
    <property type="component" value="Unassembled WGS sequence"/>
</dbReference>
<evidence type="ECO:0000256" key="1">
    <source>
        <dbReference type="SAM" id="MobiDB-lite"/>
    </source>
</evidence>
<proteinExistence type="predicted"/>
<keyword evidence="3" id="KW-1185">Reference proteome</keyword>
<dbReference type="AlphaFoldDB" id="A0A3L6QQF1"/>
<comment type="caution">
    <text evidence="2">The sequence shown here is derived from an EMBL/GenBank/DDBJ whole genome shotgun (WGS) entry which is preliminary data.</text>
</comment>
<protein>
    <submittedName>
        <fullName evidence="2">Uncharacterized protein</fullName>
    </submittedName>
</protein>
<organism evidence="2 3">
    <name type="scientific">Panicum miliaceum</name>
    <name type="common">Proso millet</name>
    <name type="synonym">Broomcorn millet</name>
    <dbReference type="NCBI Taxonomy" id="4540"/>
    <lineage>
        <taxon>Eukaryota</taxon>
        <taxon>Viridiplantae</taxon>
        <taxon>Streptophyta</taxon>
        <taxon>Embryophyta</taxon>
        <taxon>Tracheophyta</taxon>
        <taxon>Spermatophyta</taxon>
        <taxon>Magnoliopsida</taxon>
        <taxon>Liliopsida</taxon>
        <taxon>Poales</taxon>
        <taxon>Poaceae</taxon>
        <taxon>PACMAD clade</taxon>
        <taxon>Panicoideae</taxon>
        <taxon>Panicodae</taxon>
        <taxon>Paniceae</taxon>
        <taxon>Panicinae</taxon>
        <taxon>Panicum</taxon>
        <taxon>Panicum sect. Panicum</taxon>
    </lineage>
</organism>
<name>A0A3L6QQF1_PANMI</name>
<accession>A0A3L6QQF1</accession>
<sequence length="118" mass="12600">MGRTAQKSAHWLAYPSLPHSATLCLSPSNPHSTRTLPTSHQRAAVAGGYGHQAGRRQRRTGGSALALRGEGRRLPGAGGSRSRGEPHGDESGPARWPAATRHHSRQGARVHRPGQLLR</sequence>